<keyword evidence="2" id="KW-0472">Membrane</keyword>
<dbReference type="AlphaFoldDB" id="A0AAV7U9H2"/>
<gene>
    <name evidence="3" type="ORF">NDU88_002090</name>
</gene>
<keyword evidence="2" id="KW-0812">Transmembrane</keyword>
<dbReference type="Gene3D" id="1.10.287.940">
    <property type="entry name" value="atp-gated p2x4 ion channel"/>
    <property type="match status" value="1"/>
</dbReference>
<name>A0AAV7U9H2_PLEWA</name>
<reference evidence="3" key="1">
    <citation type="journal article" date="2022" name="bioRxiv">
        <title>Sequencing and chromosome-scale assembly of the giantPleurodeles waltlgenome.</title>
        <authorList>
            <person name="Brown T."/>
            <person name="Elewa A."/>
            <person name="Iarovenko S."/>
            <person name="Subramanian E."/>
            <person name="Araus A.J."/>
            <person name="Petzold A."/>
            <person name="Susuki M."/>
            <person name="Suzuki K.-i.T."/>
            <person name="Hayashi T."/>
            <person name="Toyoda A."/>
            <person name="Oliveira C."/>
            <person name="Osipova E."/>
            <person name="Leigh N.D."/>
            <person name="Simon A."/>
            <person name="Yun M.H."/>
        </authorList>
    </citation>
    <scope>NUCLEOTIDE SEQUENCE</scope>
    <source>
        <strain evidence="3">20211129_DDA</strain>
        <tissue evidence="3">Liver</tissue>
    </source>
</reference>
<feature type="region of interest" description="Disordered" evidence="1">
    <location>
        <begin position="110"/>
        <end position="131"/>
    </location>
</feature>
<evidence type="ECO:0000313" key="4">
    <source>
        <dbReference type="Proteomes" id="UP001066276"/>
    </source>
</evidence>
<organism evidence="3 4">
    <name type="scientific">Pleurodeles waltl</name>
    <name type="common">Iberian ribbed newt</name>
    <dbReference type="NCBI Taxonomy" id="8319"/>
    <lineage>
        <taxon>Eukaryota</taxon>
        <taxon>Metazoa</taxon>
        <taxon>Chordata</taxon>
        <taxon>Craniata</taxon>
        <taxon>Vertebrata</taxon>
        <taxon>Euteleostomi</taxon>
        <taxon>Amphibia</taxon>
        <taxon>Batrachia</taxon>
        <taxon>Caudata</taxon>
        <taxon>Salamandroidea</taxon>
        <taxon>Salamandridae</taxon>
        <taxon>Pleurodelinae</taxon>
        <taxon>Pleurodeles</taxon>
    </lineage>
</organism>
<keyword evidence="2" id="KW-1133">Transmembrane helix</keyword>
<accession>A0AAV7U9H2</accession>
<keyword evidence="4" id="KW-1185">Reference proteome</keyword>
<evidence type="ECO:0000313" key="3">
    <source>
        <dbReference type="EMBL" id="KAJ1185296.1"/>
    </source>
</evidence>
<evidence type="ECO:0000256" key="2">
    <source>
        <dbReference type="SAM" id="Phobius"/>
    </source>
</evidence>
<feature type="transmembrane region" description="Helical" evidence="2">
    <location>
        <begin position="135"/>
        <end position="157"/>
    </location>
</feature>
<evidence type="ECO:0000256" key="1">
    <source>
        <dbReference type="SAM" id="MobiDB-lite"/>
    </source>
</evidence>
<feature type="region of interest" description="Disordered" evidence="1">
    <location>
        <begin position="1"/>
        <end position="23"/>
    </location>
</feature>
<dbReference type="Proteomes" id="UP001066276">
    <property type="component" value="Chromosome 3_1"/>
</dbReference>
<sequence>MYGSLTDEPEHASTSSSPTCGPLSRLTTKHHIRAQMFDFFCEYETSRVVVVQNKMLGISFRIFQLVIIAYFVGRPCPPATGMFKERSDTEACNMAATPQRIQAEHSDFGLGFNERGRSSTSSSPPKRPRIRMHPCSPGIVIVIQAITSFALSHMFLFQNPFNCTFMSL</sequence>
<proteinExistence type="predicted"/>
<dbReference type="EMBL" id="JANPWB010000005">
    <property type="protein sequence ID" value="KAJ1185296.1"/>
    <property type="molecule type" value="Genomic_DNA"/>
</dbReference>
<protein>
    <submittedName>
        <fullName evidence="3">Uncharacterized protein</fullName>
    </submittedName>
</protein>
<comment type="caution">
    <text evidence="3">The sequence shown here is derived from an EMBL/GenBank/DDBJ whole genome shotgun (WGS) entry which is preliminary data.</text>
</comment>